<feature type="domain" description="BRCT" evidence="5">
    <location>
        <begin position="1194"/>
        <end position="1309"/>
    </location>
</feature>
<evidence type="ECO:0000313" key="7">
    <source>
        <dbReference type="Proteomes" id="UP001310594"/>
    </source>
</evidence>
<keyword evidence="3" id="KW-0539">Nucleus</keyword>
<dbReference type="EMBL" id="JAVRQU010000015">
    <property type="protein sequence ID" value="KAK5694881.1"/>
    <property type="molecule type" value="Genomic_DNA"/>
</dbReference>
<feature type="compositionally biased region" description="Polar residues" evidence="4">
    <location>
        <begin position="161"/>
        <end position="170"/>
    </location>
</feature>
<feature type="compositionally biased region" description="Acidic residues" evidence="4">
    <location>
        <begin position="482"/>
        <end position="504"/>
    </location>
</feature>
<organism evidence="6 7">
    <name type="scientific">Elasticomyces elasticus</name>
    <dbReference type="NCBI Taxonomy" id="574655"/>
    <lineage>
        <taxon>Eukaryota</taxon>
        <taxon>Fungi</taxon>
        <taxon>Dikarya</taxon>
        <taxon>Ascomycota</taxon>
        <taxon>Pezizomycotina</taxon>
        <taxon>Dothideomycetes</taxon>
        <taxon>Dothideomycetidae</taxon>
        <taxon>Mycosphaerellales</taxon>
        <taxon>Teratosphaeriaceae</taxon>
        <taxon>Elasticomyces</taxon>
    </lineage>
</organism>
<feature type="region of interest" description="Disordered" evidence="4">
    <location>
        <begin position="701"/>
        <end position="737"/>
    </location>
</feature>
<dbReference type="PANTHER" id="PTHR15321">
    <property type="entry name" value="TUMOR SUPPRESSOR P53-BINDING PROTEIN 1"/>
    <property type="match status" value="1"/>
</dbReference>
<dbReference type="GO" id="GO:0042393">
    <property type="term" value="F:histone binding"/>
    <property type="evidence" value="ECO:0007669"/>
    <property type="project" value="TreeGrafter"/>
</dbReference>
<comment type="subcellular location">
    <subcellularLocation>
        <location evidence="1">Nucleus</location>
    </subcellularLocation>
</comment>
<feature type="compositionally biased region" description="Low complexity" evidence="4">
    <location>
        <begin position="398"/>
        <end position="411"/>
    </location>
</feature>
<evidence type="ECO:0000256" key="3">
    <source>
        <dbReference type="ARBA" id="ARBA00023242"/>
    </source>
</evidence>
<evidence type="ECO:0000256" key="4">
    <source>
        <dbReference type="SAM" id="MobiDB-lite"/>
    </source>
</evidence>
<dbReference type="GO" id="GO:0045944">
    <property type="term" value="P:positive regulation of transcription by RNA polymerase II"/>
    <property type="evidence" value="ECO:0007669"/>
    <property type="project" value="TreeGrafter"/>
</dbReference>
<keyword evidence="2" id="KW-0227">DNA damage</keyword>
<keyword evidence="6" id="KW-0456">Lyase</keyword>
<reference evidence="6" key="1">
    <citation type="submission" date="2023-08" db="EMBL/GenBank/DDBJ databases">
        <title>Black Yeasts Isolated from many extreme environments.</title>
        <authorList>
            <person name="Coleine C."/>
            <person name="Stajich J.E."/>
            <person name="Selbmann L."/>
        </authorList>
    </citation>
    <scope>NUCLEOTIDE SEQUENCE</scope>
    <source>
        <strain evidence="6">CCFEE 5810</strain>
    </source>
</reference>
<feature type="region of interest" description="Disordered" evidence="4">
    <location>
        <begin position="1133"/>
        <end position="1167"/>
    </location>
</feature>
<dbReference type="CDD" id="cd17745">
    <property type="entry name" value="BRCT_p53bp1_rpt1"/>
    <property type="match status" value="1"/>
</dbReference>
<feature type="region of interest" description="Disordered" evidence="4">
    <location>
        <begin position="105"/>
        <end position="127"/>
    </location>
</feature>
<dbReference type="PROSITE" id="PS50172">
    <property type="entry name" value="BRCT"/>
    <property type="match status" value="1"/>
</dbReference>
<evidence type="ECO:0000256" key="1">
    <source>
        <dbReference type="ARBA" id="ARBA00004123"/>
    </source>
</evidence>
<feature type="compositionally biased region" description="Low complexity" evidence="4">
    <location>
        <begin position="72"/>
        <end position="82"/>
    </location>
</feature>
<dbReference type="PANTHER" id="PTHR15321:SF3">
    <property type="entry name" value="TP53-BINDING PROTEIN 1"/>
    <property type="match status" value="1"/>
</dbReference>
<dbReference type="InterPro" id="IPR001357">
    <property type="entry name" value="BRCT_dom"/>
</dbReference>
<name>A0AAN8A1D9_9PEZI</name>
<feature type="region of interest" description="Disordered" evidence="4">
    <location>
        <begin position="147"/>
        <end position="171"/>
    </location>
</feature>
<feature type="compositionally biased region" description="Polar residues" evidence="4">
    <location>
        <begin position="870"/>
        <end position="882"/>
    </location>
</feature>
<feature type="region of interest" description="Disordered" evidence="4">
    <location>
        <begin position="229"/>
        <end position="248"/>
    </location>
</feature>
<feature type="region of interest" description="Disordered" evidence="4">
    <location>
        <begin position="788"/>
        <end position="820"/>
    </location>
</feature>
<feature type="compositionally biased region" description="Polar residues" evidence="4">
    <location>
        <begin position="472"/>
        <end position="481"/>
    </location>
</feature>
<feature type="compositionally biased region" description="Polar residues" evidence="4">
    <location>
        <begin position="567"/>
        <end position="586"/>
    </location>
</feature>
<protein>
    <submittedName>
        <fullName evidence="6">Radiation sensitive protein rad9</fullName>
        <ecNumber evidence="6">4.6.1.16</ecNumber>
    </submittedName>
</protein>
<dbReference type="InterPro" id="IPR047249">
    <property type="entry name" value="BRCT_p53bp1-like_rpt1"/>
</dbReference>
<feature type="region of interest" description="Disordered" evidence="4">
    <location>
        <begin position="1065"/>
        <end position="1084"/>
    </location>
</feature>
<feature type="region of interest" description="Disordered" evidence="4">
    <location>
        <begin position="29"/>
        <end position="93"/>
    </location>
</feature>
<gene>
    <name evidence="6" type="primary">RAD9</name>
    <name evidence="6" type="ORF">LTR97_009472</name>
</gene>
<evidence type="ECO:0000256" key="2">
    <source>
        <dbReference type="ARBA" id="ARBA00022763"/>
    </source>
</evidence>
<feature type="compositionally biased region" description="Basic and acidic residues" evidence="4">
    <location>
        <begin position="939"/>
        <end position="955"/>
    </location>
</feature>
<dbReference type="Pfam" id="PF18115">
    <property type="entry name" value="Tudor_3"/>
    <property type="match status" value="1"/>
</dbReference>
<feature type="compositionally biased region" description="Polar residues" evidence="4">
    <location>
        <begin position="1066"/>
        <end position="1079"/>
    </location>
</feature>
<feature type="compositionally biased region" description="Low complexity" evidence="4">
    <location>
        <begin position="591"/>
        <end position="607"/>
    </location>
</feature>
<feature type="region of interest" description="Disordered" evidence="4">
    <location>
        <begin position="936"/>
        <end position="955"/>
    </location>
</feature>
<dbReference type="GO" id="GO:0000213">
    <property type="term" value="F:tRNA-intron lyase activity"/>
    <property type="evidence" value="ECO:0007669"/>
    <property type="project" value="UniProtKB-EC"/>
</dbReference>
<dbReference type="Proteomes" id="UP001310594">
    <property type="component" value="Unassembled WGS sequence"/>
</dbReference>
<feature type="region of interest" description="Disordered" evidence="4">
    <location>
        <begin position="293"/>
        <end position="509"/>
    </location>
</feature>
<evidence type="ECO:0000259" key="5">
    <source>
        <dbReference type="PROSITE" id="PS50172"/>
    </source>
</evidence>
<dbReference type="InterPro" id="IPR047252">
    <property type="entry name" value="TP53BP1-like"/>
</dbReference>
<sequence length="1500" mass="162843">MASLAESSLASVPITQLMALHDNLLNHRQPAANAPLDPKPANDHQKQLDAPKNVSEDASAVIPDSADAYQTPNPSSPNANPPRLQSAKSAPPAEMQTMVHIKPSQEGLKAAPRAESFHGFPGGDTQPMDSQVYTNYLESMTAAKSASITPKKTSPDGKQYTYDTTATGRTPHTYVEGDAGFIDLENAYEPDSPTARSATSGIEELLESQPTQIHIVDISQKRTMPETPAMAGHKRRSSGEIVSAEPKKTPGFSQLFGAVPKGPVMSATQLFDQTQALSSPMPDAPRSDPVITRPSPNIHGRGTVSSPSAFKSSPLMTRHGRPATFSGEPRDNYTSMQESDERRRIREEEEEQQWRRMGTVEEEVSDIEGEDEGEPRRKQPTRMMRVMSDQTSSEWSKMRAPMRPSSRPGSSRKQEATIDLITPAKVRHKGERLDYDELGESDVEMANEEDDLPQPDGDDDGDDENDVYDELNQTVVRSQPNDVEEEEEEESDHVFDEEDADDEDATNKELVTLDKSEGIAHTITSNEIVVANSAPQAERAIMATQRSAIADSQPLHQDAHRPPPRMSQIQPSSKASFVPGSQYTGKTSEEQAVLRSSQSRRLAASAAEPDQRDQRMPSSPPLAEVNSTLPDGSAEASLLRKDILAQFQKPVAPSRNNAVEQEIPESDALVSDDLRPSTEPSAVDIQIPRMVESNSVPAPLSTAQTHLSTSGPSPTKAHKSPLKMLTSQRSGLSADSPRKLAGVRRFADIAADPVAEDPGHDDDDEEVDLDAIMTDVLTADDHAFIDAMSSPVTSKPSKRRKLKHDKPANITFEGIPPIKPLTMPIAEEGAEESERPVAPVTEMEQELSVEQALPVLRISQSKGNELPVSTPLNVDTPKSTQESTKKREQAGAAVVSQLLAGRSAKTVKPVKAAKLAGRGRKASGLTELEVNTSNKKVKRVEAESERGRTTSREDVEPVPVQLAGDGTTETVAEPTVVEQGNEAALPITAPRRILALFKGSFNSFYPATWLSTSGDGKTYKVRFDDTSEIAVNVDQVRALEFRVGDHVKVDNKTMRSKVWTIKSLGTPAQTDEQRTSGTDTRGRHLAKVQIRSSRTSLPANKQADESDDDLVEVRITDIYLTHSLWPAYADRTFTPPDTSRRNEGRLATPSTGLQTPDIETPGSRSRRKLVPAAIMARKKSNLRDESVASSGSRTGTDMFAGMAFAISYGSNEKEREDVIGSILDNGGTILESGFDELFETPDLEGVATTSPKKQSVDAEAHAGLTLKRKHRELGFVALIADRHSRRAKYMQALALGLPTLSKRWIEDSLSDSNSSVGVPLPWAKYLLAAGDSAYLNGAVRSRSIALTPNAADTRLVDTIAQRSKLLDGDGVLIVATTKHKATWDRRKTYAFLTLALGAGHVKRVSDLAEAKTLLDVEGENWKWVYVDGSIAEASATLFGSDHVVPASGKKRKRGAEATPKIKVEGKAKAKSMTAASNDGSMKVVNDEFVVQSLILGALVD</sequence>
<dbReference type="Gene3D" id="3.40.50.10190">
    <property type="entry name" value="BRCT domain"/>
    <property type="match status" value="1"/>
</dbReference>
<accession>A0AAN8A1D9</accession>
<dbReference type="InterPro" id="IPR036420">
    <property type="entry name" value="BRCT_dom_sf"/>
</dbReference>
<feature type="region of interest" description="Disordered" evidence="4">
    <location>
        <begin position="862"/>
        <end position="889"/>
    </location>
</feature>
<dbReference type="InterPro" id="IPR041297">
    <property type="entry name" value="Crb2_Tudor"/>
</dbReference>
<feature type="region of interest" description="Disordered" evidence="4">
    <location>
        <begin position="649"/>
        <end position="681"/>
    </location>
</feature>
<feature type="compositionally biased region" description="Polar residues" evidence="4">
    <location>
        <begin position="303"/>
        <end position="315"/>
    </location>
</feature>
<feature type="region of interest" description="Disordered" evidence="4">
    <location>
        <begin position="540"/>
        <end position="634"/>
    </location>
</feature>
<feature type="compositionally biased region" description="Polar residues" evidence="4">
    <location>
        <begin position="701"/>
        <end position="713"/>
    </location>
</feature>
<evidence type="ECO:0000313" key="6">
    <source>
        <dbReference type="EMBL" id="KAK5694881.1"/>
    </source>
</evidence>
<dbReference type="GO" id="GO:0005634">
    <property type="term" value="C:nucleus"/>
    <property type="evidence" value="ECO:0007669"/>
    <property type="project" value="UniProtKB-SubCell"/>
</dbReference>
<dbReference type="SUPFAM" id="SSF52113">
    <property type="entry name" value="BRCT domain"/>
    <property type="match status" value="1"/>
</dbReference>
<dbReference type="GO" id="GO:0000077">
    <property type="term" value="P:DNA damage checkpoint signaling"/>
    <property type="evidence" value="ECO:0007669"/>
    <property type="project" value="TreeGrafter"/>
</dbReference>
<dbReference type="Gene3D" id="2.30.30.140">
    <property type="match status" value="1"/>
</dbReference>
<dbReference type="EC" id="4.6.1.16" evidence="6"/>
<proteinExistence type="predicted"/>
<feature type="compositionally biased region" description="Acidic residues" evidence="4">
    <location>
        <begin position="360"/>
        <end position="373"/>
    </location>
</feature>
<comment type="caution">
    <text evidence="6">The sequence shown here is derived from an EMBL/GenBank/DDBJ whole genome shotgun (WGS) entry which is preliminary data.</text>
</comment>
<feature type="compositionally biased region" description="Basic and acidic residues" evidence="4">
    <location>
        <begin position="40"/>
        <end position="49"/>
    </location>
</feature>
<feature type="compositionally biased region" description="Acidic residues" evidence="4">
    <location>
        <begin position="434"/>
        <end position="469"/>
    </location>
</feature>